<dbReference type="GO" id="GO:0016491">
    <property type="term" value="F:oxidoreductase activity"/>
    <property type="evidence" value="ECO:0007669"/>
    <property type="project" value="UniProtKB-ARBA"/>
</dbReference>
<dbReference type="Proteomes" id="UP000752814">
    <property type="component" value="Unassembled WGS sequence"/>
</dbReference>
<organism evidence="2 3">
    <name type="scientific">Candidatus Methanomassiliicoccus intestinalis</name>
    <dbReference type="NCBI Taxonomy" id="1406512"/>
    <lineage>
        <taxon>Archaea</taxon>
        <taxon>Methanobacteriati</taxon>
        <taxon>Thermoplasmatota</taxon>
        <taxon>Thermoplasmata</taxon>
        <taxon>Methanomassiliicoccales</taxon>
        <taxon>Methanomassiliicoccaceae</taxon>
        <taxon>Methanomassiliicoccus</taxon>
    </lineage>
</organism>
<proteinExistence type="predicted"/>
<name>A0A8J8PFX8_9ARCH</name>
<dbReference type="Gene3D" id="3.30.70.20">
    <property type="match status" value="1"/>
</dbReference>
<dbReference type="PROSITE" id="PS00198">
    <property type="entry name" value="4FE4S_FER_1"/>
    <property type="match status" value="1"/>
</dbReference>
<dbReference type="Pfam" id="PF12838">
    <property type="entry name" value="Fer4_7"/>
    <property type="match status" value="1"/>
</dbReference>
<comment type="caution">
    <text evidence="2">The sequence shown here is derived from an EMBL/GenBank/DDBJ whole genome shotgun (WGS) entry which is preliminary data.</text>
</comment>
<dbReference type="PROSITE" id="PS51379">
    <property type="entry name" value="4FE4S_FER_2"/>
    <property type="match status" value="2"/>
</dbReference>
<evidence type="ECO:0000259" key="1">
    <source>
        <dbReference type="PROSITE" id="PS51379"/>
    </source>
</evidence>
<protein>
    <submittedName>
        <fullName evidence="2">Ferredoxin</fullName>
    </submittedName>
</protein>
<accession>A0A8J8PFX8</accession>
<feature type="domain" description="4Fe-4S ferredoxin-type" evidence="1">
    <location>
        <begin position="31"/>
        <end position="57"/>
    </location>
</feature>
<gene>
    <name evidence="2" type="ORF">A3207_07905</name>
</gene>
<dbReference type="RefSeq" id="WP_400153788.1">
    <property type="nucleotide sequence ID" value="NZ_CAYAXV010000005.1"/>
</dbReference>
<dbReference type="InterPro" id="IPR017896">
    <property type="entry name" value="4Fe4S_Fe-S-bd"/>
</dbReference>
<evidence type="ECO:0000313" key="2">
    <source>
        <dbReference type="EMBL" id="TQS83508.1"/>
    </source>
</evidence>
<dbReference type="InterPro" id="IPR017900">
    <property type="entry name" value="4Fe4S_Fe_S_CS"/>
</dbReference>
<sequence length="57" mass="6298">MMRVCYDRCLHCGACAGSCPVNAIYLNDYIIEFDSSCTNCKRCIRLCPVGALSEVSE</sequence>
<evidence type="ECO:0000313" key="3">
    <source>
        <dbReference type="Proteomes" id="UP000752814"/>
    </source>
</evidence>
<dbReference type="SUPFAM" id="SSF54862">
    <property type="entry name" value="4Fe-4S ferredoxins"/>
    <property type="match status" value="1"/>
</dbReference>
<dbReference type="EMBL" id="LVVT01000010">
    <property type="protein sequence ID" value="TQS83508.1"/>
    <property type="molecule type" value="Genomic_DNA"/>
</dbReference>
<reference evidence="2" key="1">
    <citation type="submission" date="2016-03" db="EMBL/GenBank/DDBJ databases">
        <authorList>
            <person name="Borrel G."/>
            <person name="Mccann A."/>
            <person name="O'Toole P.W."/>
        </authorList>
    </citation>
    <scope>NUCLEOTIDE SEQUENCE</scope>
    <source>
        <strain evidence="2">183</strain>
    </source>
</reference>
<feature type="domain" description="4Fe-4S ferredoxin-type" evidence="1">
    <location>
        <begin position="1"/>
        <end position="29"/>
    </location>
</feature>
<dbReference type="AlphaFoldDB" id="A0A8J8PFX8"/>